<dbReference type="AlphaFoldDB" id="A0A2N3IPC7"/>
<reference evidence="1 2" key="1">
    <citation type="journal article" date="2017" name="Front. Microbiol.">
        <title>Strong Genomic and Phenotypic Heterogeneity in the Aeromonas sobria Species Complex.</title>
        <authorList>
            <person name="Gauthier J."/>
            <person name="Vincent A.T."/>
            <person name="Charette S.J."/>
            <person name="Derome N."/>
        </authorList>
    </citation>
    <scope>NUCLEOTIDE SEQUENCE [LARGE SCALE GENOMIC DNA]</scope>
    <source>
        <strain evidence="1 2">JF2635</strain>
    </source>
</reference>
<organism evidence="1 2">
    <name type="scientific">Aeromonas sobria</name>
    <dbReference type="NCBI Taxonomy" id="646"/>
    <lineage>
        <taxon>Bacteria</taxon>
        <taxon>Pseudomonadati</taxon>
        <taxon>Pseudomonadota</taxon>
        <taxon>Gammaproteobacteria</taxon>
        <taxon>Aeromonadales</taxon>
        <taxon>Aeromonadaceae</taxon>
        <taxon>Aeromonas</taxon>
    </lineage>
</organism>
<comment type="caution">
    <text evidence="1">The sequence shown here is derived from an EMBL/GenBank/DDBJ whole genome shotgun (WGS) entry which is preliminary data.</text>
</comment>
<proteinExistence type="predicted"/>
<gene>
    <name evidence="1" type="ORF">AOX56_06290</name>
</gene>
<evidence type="ECO:0000313" key="1">
    <source>
        <dbReference type="EMBL" id="PKQ72910.1"/>
    </source>
</evidence>
<evidence type="ECO:0000313" key="2">
    <source>
        <dbReference type="Proteomes" id="UP000233526"/>
    </source>
</evidence>
<dbReference type="Proteomes" id="UP000233526">
    <property type="component" value="Unassembled WGS sequence"/>
</dbReference>
<sequence length="225" mass="24996">MSMYTLAKAMQLLFGIKLADHPKLKDKLHSLTRNGLIRIQSEPGVQRAKQYLAESELTTLFNATLLLAIFPDPSRVKSTFEAIDERQKVAKLANLVVMSRQSLLEFVYLTANAATFVQQLASDIDLRLNRLSNPFEQLPQILLDGDLGLLGCSVARSASLAKANPMLCCYLDRELDVAAAHASTILMDPTQYPSEIVDLARHIQAEYHSAKEFSATIDLLFGRAF</sequence>
<protein>
    <submittedName>
        <fullName evidence="1">Uncharacterized protein</fullName>
    </submittedName>
</protein>
<dbReference type="EMBL" id="LJZX01000067">
    <property type="protein sequence ID" value="PKQ72910.1"/>
    <property type="molecule type" value="Genomic_DNA"/>
</dbReference>
<accession>A0A2N3IPC7</accession>
<name>A0A2N3IPC7_AERSO</name>